<dbReference type="Pfam" id="PF00002">
    <property type="entry name" value="7tm_2"/>
    <property type="match status" value="1"/>
</dbReference>
<dbReference type="Proteomes" id="UP001059041">
    <property type="component" value="Linkage Group LG10"/>
</dbReference>
<feature type="transmembrane region" description="Helical" evidence="6">
    <location>
        <begin position="416"/>
        <end position="432"/>
    </location>
</feature>
<dbReference type="AlphaFoldDB" id="A0A9W7WMQ7"/>
<organism evidence="9 10">
    <name type="scientific">Triplophysa rosa</name>
    <name type="common">Cave loach</name>
    <dbReference type="NCBI Taxonomy" id="992332"/>
    <lineage>
        <taxon>Eukaryota</taxon>
        <taxon>Metazoa</taxon>
        <taxon>Chordata</taxon>
        <taxon>Craniata</taxon>
        <taxon>Vertebrata</taxon>
        <taxon>Euteleostomi</taxon>
        <taxon>Actinopterygii</taxon>
        <taxon>Neopterygii</taxon>
        <taxon>Teleostei</taxon>
        <taxon>Ostariophysi</taxon>
        <taxon>Cypriniformes</taxon>
        <taxon>Nemacheilidae</taxon>
        <taxon>Triplophysa</taxon>
    </lineage>
</organism>
<dbReference type="InterPro" id="IPR057244">
    <property type="entry name" value="GAIN_B"/>
</dbReference>
<dbReference type="InterPro" id="IPR046338">
    <property type="entry name" value="GAIN_dom_sf"/>
</dbReference>
<keyword evidence="10" id="KW-1185">Reference proteome</keyword>
<keyword evidence="4 6" id="KW-0472">Membrane</keyword>
<sequence length="656" mass="73297">IVGHNLSVYSGDTGCPAVQLTCRPGGDTLTKNFCIMNVKQEASSMGNCTTESGDTFHFAITSNGSEYEVMMNETVRDITMLFLPDQLQYLPSNVDQNLTGYSHASFICLRDLGGILNVKEYLVDPQETCYVAAYSHSACDGKKESKYVLQVSGTQTKCVSCIKPSKTTSSSEASGMMDNLENIADKMERNNQSIKPIVMGGVKGLVYRQDRSTEPKDVTMFSSSDQDEISVTEAQNIGQKQYSWLVKISAEAFNKSRLENNGSAFVGVLQFKNMDVNEEDQNHTVLNNEVYGISMGANISNLTDNIEIIIRAGNLVVENPSVWSCNSWDGRGNLKWTTFGCDTQIINMTIIKCSCSHLTFFAVLMSIPNADIPSSHVDSLTYISSIGCASSMFFLGIALFMHCLLRKNKSSQSTKILINMFVALFTLNLSFLSNESIADTQSSSVCTVIALIMHYSMLSTFTWFFLQALHVYFWLIRQNITIQNYMKKIIVSGWVCSCPVVVIIAALGEYKSVVIQSTAEKTTRMCWITNHYIHYIVNIGYYSLVFSFTTGVFVMIVTKMIQARNVRVADVKKAALKKRLLMILSLFVLLGLTWAVAFFSYGDMIIPSYYIFCVLNSFQGFFLFLYYYHIRNDVEGSFSDDPDRSSSSINTTQENI</sequence>
<evidence type="ECO:0000259" key="8">
    <source>
        <dbReference type="PROSITE" id="PS50261"/>
    </source>
</evidence>
<evidence type="ECO:0000256" key="6">
    <source>
        <dbReference type="SAM" id="Phobius"/>
    </source>
</evidence>
<feature type="domain" description="G-protein coupled receptors family 2 profile 2" evidence="8">
    <location>
        <begin position="380"/>
        <end position="631"/>
    </location>
</feature>
<name>A0A9W7WMQ7_TRIRA</name>
<dbReference type="SMART" id="SM00303">
    <property type="entry name" value="GPS"/>
    <property type="match status" value="1"/>
</dbReference>
<dbReference type="GO" id="GO:0007166">
    <property type="term" value="P:cell surface receptor signaling pathway"/>
    <property type="evidence" value="ECO:0007669"/>
    <property type="project" value="InterPro"/>
</dbReference>
<feature type="transmembrane region" description="Helical" evidence="6">
    <location>
        <begin position="608"/>
        <end position="628"/>
    </location>
</feature>
<comment type="caution">
    <text evidence="9">The sequence shown here is derived from an EMBL/GenBank/DDBJ whole genome shotgun (WGS) entry which is preliminary data.</text>
</comment>
<dbReference type="PANTHER" id="PTHR12011:SF474">
    <property type="entry name" value="ADHESION G PROTEIN-COUPLED RECEPTOR G11-RELATED"/>
    <property type="match status" value="1"/>
</dbReference>
<keyword evidence="3 6" id="KW-1133">Transmembrane helix</keyword>
<gene>
    <name evidence="9" type="ORF">IRJ41_024426</name>
</gene>
<reference evidence="9" key="1">
    <citation type="submission" date="2021-02" db="EMBL/GenBank/DDBJ databases">
        <title>Comparative genomics reveals that relaxation of natural selection precedes convergent phenotypic evolution of cavefish.</title>
        <authorList>
            <person name="Peng Z."/>
        </authorList>
    </citation>
    <scope>NUCLEOTIDE SEQUENCE</scope>
    <source>
        <tissue evidence="9">Muscle</tissue>
    </source>
</reference>
<feature type="transmembrane region" description="Helical" evidence="6">
    <location>
        <begin position="452"/>
        <end position="476"/>
    </location>
</feature>
<dbReference type="Gene3D" id="1.20.1070.10">
    <property type="entry name" value="Rhodopsin 7-helix transmembrane proteins"/>
    <property type="match status" value="1"/>
</dbReference>
<dbReference type="EMBL" id="JAFHDT010000010">
    <property type="protein sequence ID" value="KAI7805025.1"/>
    <property type="molecule type" value="Genomic_DNA"/>
</dbReference>
<accession>A0A9W7WMQ7</accession>
<feature type="domain" description="GAIN-B" evidence="7">
    <location>
        <begin position="217"/>
        <end position="371"/>
    </location>
</feature>
<dbReference type="PRINTS" id="PR00249">
    <property type="entry name" value="GPCRSECRETIN"/>
</dbReference>
<dbReference type="PROSITE" id="PS50221">
    <property type="entry name" value="GAIN_B"/>
    <property type="match status" value="1"/>
</dbReference>
<feature type="transmembrane region" description="Helical" evidence="6">
    <location>
        <begin position="579"/>
        <end position="602"/>
    </location>
</feature>
<evidence type="ECO:0000256" key="5">
    <source>
        <dbReference type="ARBA" id="ARBA00023157"/>
    </source>
</evidence>
<dbReference type="Pfam" id="PF01825">
    <property type="entry name" value="GPS"/>
    <property type="match status" value="1"/>
</dbReference>
<keyword evidence="9" id="KW-0675">Receptor</keyword>
<dbReference type="PROSITE" id="PS50261">
    <property type="entry name" value="G_PROTEIN_RECEP_F2_4"/>
    <property type="match status" value="1"/>
</dbReference>
<dbReference type="InterPro" id="IPR000832">
    <property type="entry name" value="GPCR_2_secretin-like"/>
</dbReference>
<evidence type="ECO:0000256" key="2">
    <source>
        <dbReference type="ARBA" id="ARBA00022692"/>
    </source>
</evidence>
<comment type="subcellular location">
    <subcellularLocation>
        <location evidence="1">Membrane</location>
        <topology evidence="1">Multi-pass membrane protein</topology>
    </subcellularLocation>
</comment>
<keyword evidence="2 6" id="KW-0812">Transmembrane</keyword>
<feature type="transmembrane region" description="Helical" evidence="6">
    <location>
        <begin position="488"/>
        <end position="508"/>
    </location>
</feature>
<dbReference type="PANTHER" id="PTHR12011">
    <property type="entry name" value="ADHESION G-PROTEIN COUPLED RECEPTOR"/>
    <property type="match status" value="1"/>
</dbReference>
<dbReference type="InterPro" id="IPR000203">
    <property type="entry name" value="GPS"/>
</dbReference>
<evidence type="ECO:0000313" key="10">
    <source>
        <dbReference type="Proteomes" id="UP001059041"/>
    </source>
</evidence>
<feature type="transmembrane region" description="Helical" evidence="6">
    <location>
        <begin position="539"/>
        <end position="558"/>
    </location>
</feature>
<evidence type="ECO:0000256" key="3">
    <source>
        <dbReference type="ARBA" id="ARBA00022989"/>
    </source>
</evidence>
<dbReference type="InterPro" id="IPR017981">
    <property type="entry name" value="GPCR_2-like_7TM"/>
</dbReference>
<protein>
    <submittedName>
        <fullName evidence="9">G-protein coupled receptor 126-like</fullName>
    </submittedName>
</protein>
<evidence type="ECO:0000313" key="9">
    <source>
        <dbReference type="EMBL" id="KAI7805025.1"/>
    </source>
</evidence>
<dbReference type="GO" id="GO:0004930">
    <property type="term" value="F:G protein-coupled receptor activity"/>
    <property type="evidence" value="ECO:0007669"/>
    <property type="project" value="InterPro"/>
</dbReference>
<evidence type="ECO:0000256" key="1">
    <source>
        <dbReference type="ARBA" id="ARBA00004141"/>
    </source>
</evidence>
<evidence type="ECO:0000259" key="7">
    <source>
        <dbReference type="PROSITE" id="PS50221"/>
    </source>
</evidence>
<keyword evidence="5" id="KW-1015">Disulfide bond</keyword>
<dbReference type="Gene3D" id="2.60.220.50">
    <property type="match status" value="1"/>
</dbReference>
<evidence type="ECO:0000256" key="4">
    <source>
        <dbReference type="ARBA" id="ARBA00023136"/>
    </source>
</evidence>
<feature type="non-terminal residue" evidence="9">
    <location>
        <position position="656"/>
    </location>
</feature>
<proteinExistence type="predicted"/>
<feature type="transmembrane region" description="Helical" evidence="6">
    <location>
        <begin position="382"/>
        <end position="404"/>
    </location>
</feature>
<dbReference type="GO" id="GO:0007189">
    <property type="term" value="P:adenylate cyclase-activating G protein-coupled receptor signaling pathway"/>
    <property type="evidence" value="ECO:0007669"/>
    <property type="project" value="TreeGrafter"/>
</dbReference>
<dbReference type="GO" id="GO:0005886">
    <property type="term" value="C:plasma membrane"/>
    <property type="evidence" value="ECO:0007669"/>
    <property type="project" value="TreeGrafter"/>
</dbReference>